<dbReference type="PATRIC" id="fig|288681.22.peg.5636"/>
<keyword evidence="1" id="KW-1133">Transmembrane helix</keyword>
<dbReference type="EMBL" id="CP000040">
    <property type="protein sequence ID" value="AAY60336.1"/>
    <property type="molecule type" value="Genomic_DNA"/>
</dbReference>
<dbReference type="AlphaFoldDB" id="Q4V1S1"/>
<reference evidence="3" key="1">
    <citation type="journal article" date="2006" name="J. Bacteriol.">
        <title>Pathogenomic sequence analysis of Bacillus cereus and Bacillus thuringiensis isolates closely related to Bacillus anthracis.</title>
        <authorList>
            <person name="Han C.S."/>
            <person name="Xie G."/>
            <person name="Challacombe J.F."/>
            <person name="Altherr M.R."/>
            <person name="Bhotika S.S."/>
            <person name="Brown N."/>
            <person name="Bruce D."/>
            <person name="Campbell C.S."/>
            <person name="Campbell M.L."/>
            <person name="Chen J."/>
            <person name="Chertkov O."/>
            <person name="Cleland C."/>
            <person name="Dimitrijevic M."/>
            <person name="Doggett N.A."/>
            <person name="Fawcett J.J."/>
            <person name="Glavina T."/>
            <person name="Goodwin L.A."/>
            <person name="Green L.D."/>
            <person name="Hill K.K."/>
            <person name="Hitchcock P."/>
            <person name="Jackson P.J."/>
            <person name="Keim P."/>
            <person name="Kewalramani A.R."/>
            <person name="Longmire J."/>
            <person name="Lucas S."/>
            <person name="Malfatti S."/>
            <person name="McMurry K."/>
            <person name="Meincke L.J."/>
            <person name="Misra M."/>
            <person name="Moseman B.L."/>
            <person name="Mundt M."/>
            <person name="Munk A.C."/>
            <person name="Okinaka R.T."/>
            <person name="Parson-Quintana B."/>
            <person name="Reilly L.P."/>
            <person name="Richardson P."/>
            <person name="Robinson D.L."/>
            <person name="Rubin E."/>
            <person name="Saunders E."/>
            <person name="Tapia R."/>
            <person name="Tesmer J.G."/>
            <person name="Thayer N."/>
            <person name="Thompson L.S."/>
            <person name="Tice H."/>
            <person name="Ticknor L.O."/>
            <person name="Wills P.L."/>
            <person name="Brettin T.S."/>
            <person name="Gilna P."/>
        </authorList>
    </citation>
    <scope>NUCLEOTIDE SEQUENCE [LARGE SCALE GENOMIC DNA]</scope>
    <source>
        <strain evidence="3">ZK / E33L</strain>
        <plasmid evidence="3">pE33L466</plasmid>
    </source>
</reference>
<sequence length="72" mass="8492">MIKPIAIIAGAAVIWVASCLLLRKDKGKPTLLDREVYGFWDNEEDDLYEVDEERREFVRKKFTEYIEKKNKG</sequence>
<feature type="transmembrane region" description="Helical" evidence="1">
    <location>
        <begin position="6"/>
        <end position="22"/>
    </location>
</feature>
<geneLocation type="plasmid" evidence="2 3">
    <name>pE33L466</name>
</geneLocation>
<evidence type="ECO:0000313" key="3">
    <source>
        <dbReference type="Proteomes" id="UP000002612"/>
    </source>
</evidence>
<keyword evidence="1" id="KW-0472">Membrane</keyword>
<evidence type="ECO:0008006" key="4">
    <source>
        <dbReference type="Google" id="ProtNLM"/>
    </source>
</evidence>
<protein>
    <recommendedName>
        <fullName evidence="4">Lipoprotein</fullName>
    </recommendedName>
</protein>
<dbReference type="PROSITE" id="PS51257">
    <property type="entry name" value="PROKAR_LIPOPROTEIN"/>
    <property type="match status" value="1"/>
</dbReference>
<evidence type="ECO:0000313" key="2">
    <source>
        <dbReference type="EMBL" id="AAY60336.1"/>
    </source>
</evidence>
<organism evidence="2 3">
    <name type="scientific">Bacillus cereus (strain ZK / E33L)</name>
    <dbReference type="NCBI Taxonomy" id="288681"/>
    <lineage>
        <taxon>Bacteria</taxon>
        <taxon>Bacillati</taxon>
        <taxon>Bacillota</taxon>
        <taxon>Bacilli</taxon>
        <taxon>Bacillales</taxon>
        <taxon>Bacillaceae</taxon>
        <taxon>Bacillus</taxon>
        <taxon>Bacillus cereus group</taxon>
    </lineage>
</organism>
<name>Q4V1S1_BACCZ</name>
<dbReference type="RefSeq" id="WP_011270243.1">
    <property type="nucleotide sequence ID" value="NC_007103.1"/>
</dbReference>
<dbReference type="KEGG" id="bcz:pE33L466_0178"/>
<keyword evidence="2" id="KW-0614">Plasmid</keyword>
<keyword evidence="1" id="KW-0812">Transmembrane</keyword>
<proteinExistence type="predicted"/>
<accession>Q4V1S1</accession>
<evidence type="ECO:0000256" key="1">
    <source>
        <dbReference type="SAM" id="Phobius"/>
    </source>
</evidence>
<gene>
    <name evidence="2" type="ordered locus">pE33L466_0178</name>
</gene>
<dbReference type="Proteomes" id="UP000002612">
    <property type="component" value="Plasmid pE33L466"/>
</dbReference>